<proteinExistence type="predicted"/>
<sequence length="124" mass="13524">MDISGVLHPNRVSFPATWDCSAGWHLGATKCTSPACILGCNYALNVKARWGYGSEHSLGAERSVIRVVLLVKQCSKKSGEVDTEKSSSRERSLVEVELVEDKASKKEERDVEVCGGRSCGVLPW</sequence>
<dbReference type="Proteomes" id="UP001605036">
    <property type="component" value="Unassembled WGS sequence"/>
</dbReference>
<protein>
    <submittedName>
        <fullName evidence="1">Uncharacterized protein</fullName>
    </submittedName>
</protein>
<evidence type="ECO:0000313" key="1">
    <source>
        <dbReference type="EMBL" id="KAL2612496.1"/>
    </source>
</evidence>
<gene>
    <name evidence="1" type="ORF">R1flu_024188</name>
</gene>
<dbReference type="EMBL" id="JBHFFA010000007">
    <property type="protein sequence ID" value="KAL2612496.1"/>
    <property type="molecule type" value="Genomic_DNA"/>
</dbReference>
<dbReference type="AlphaFoldDB" id="A0ABD1XX35"/>
<organism evidence="1 2">
    <name type="scientific">Riccia fluitans</name>
    <dbReference type="NCBI Taxonomy" id="41844"/>
    <lineage>
        <taxon>Eukaryota</taxon>
        <taxon>Viridiplantae</taxon>
        <taxon>Streptophyta</taxon>
        <taxon>Embryophyta</taxon>
        <taxon>Marchantiophyta</taxon>
        <taxon>Marchantiopsida</taxon>
        <taxon>Marchantiidae</taxon>
        <taxon>Marchantiales</taxon>
        <taxon>Ricciaceae</taxon>
        <taxon>Riccia</taxon>
    </lineage>
</organism>
<keyword evidence="2" id="KW-1185">Reference proteome</keyword>
<name>A0ABD1XX35_9MARC</name>
<evidence type="ECO:0000313" key="2">
    <source>
        <dbReference type="Proteomes" id="UP001605036"/>
    </source>
</evidence>
<comment type="caution">
    <text evidence="1">The sequence shown here is derived from an EMBL/GenBank/DDBJ whole genome shotgun (WGS) entry which is preliminary data.</text>
</comment>
<accession>A0ABD1XX35</accession>
<reference evidence="1 2" key="1">
    <citation type="submission" date="2024-09" db="EMBL/GenBank/DDBJ databases">
        <title>Chromosome-scale assembly of Riccia fluitans.</title>
        <authorList>
            <person name="Paukszto L."/>
            <person name="Sawicki J."/>
            <person name="Karawczyk K."/>
            <person name="Piernik-Szablinska J."/>
            <person name="Szczecinska M."/>
            <person name="Mazdziarz M."/>
        </authorList>
    </citation>
    <scope>NUCLEOTIDE SEQUENCE [LARGE SCALE GENOMIC DNA]</scope>
    <source>
        <strain evidence="1">Rf_01</strain>
        <tissue evidence="1">Aerial parts of the thallus</tissue>
    </source>
</reference>